<evidence type="ECO:0000313" key="2">
    <source>
        <dbReference type="Proteomes" id="UP001056500"/>
    </source>
</evidence>
<reference evidence="1" key="1">
    <citation type="submission" date="2022-06" db="EMBL/GenBank/DDBJ databases">
        <title>Genome sequencing of Brevibacillus sp. BB3-R1.</title>
        <authorList>
            <person name="Heo J."/>
            <person name="Lee D."/>
            <person name="Won M."/>
            <person name="Han B.-H."/>
            <person name="Hong S.-B."/>
            <person name="Kwon S.-W."/>
        </authorList>
    </citation>
    <scope>NUCLEOTIDE SEQUENCE</scope>
    <source>
        <strain evidence="1">BB3-R1</strain>
    </source>
</reference>
<organism evidence="1 2">
    <name type="scientific">Brevibacillus ruminantium</name>
    <dbReference type="NCBI Taxonomy" id="2950604"/>
    <lineage>
        <taxon>Bacteria</taxon>
        <taxon>Bacillati</taxon>
        <taxon>Bacillota</taxon>
        <taxon>Bacilli</taxon>
        <taxon>Bacillales</taxon>
        <taxon>Paenibacillaceae</taxon>
        <taxon>Brevibacillus</taxon>
    </lineage>
</organism>
<dbReference type="Gene3D" id="3.40.50.720">
    <property type="entry name" value="NAD(P)-binding Rossmann-like Domain"/>
    <property type="match status" value="1"/>
</dbReference>
<protein>
    <submittedName>
        <fullName evidence="1">Uncharacterized protein</fullName>
    </submittedName>
</protein>
<keyword evidence="2" id="KW-1185">Reference proteome</keyword>
<dbReference type="RefSeq" id="WP_251872964.1">
    <property type="nucleotide sequence ID" value="NZ_CP098755.1"/>
</dbReference>
<dbReference type="EMBL" id="CP098755">
    <property type="protein sequence ID" value="USG65878.1"/>
    <property type="molecule type" value="Genomic_DNA"/>
</dbReference>
<gene>
    <name evidence="1" type="ORF">NDK47_00535</name>
</gene>
<proteinExistence type="predicted"/>
<sequence length="340" mass="38483">MLPQSKTILRGANGTMPSDSLAGELAELGFQVLTARENSGEAWDAAGLVLTDYSDGELLTGNLSGEAGGEPRLLLVYGNRIPNGTADALAATYPEWEVVRLFCFADKERALLGGEEGGIWLRRLSRQLARHGFVSFVTRRCEVDEAVRQLPLYLAWKERFFLRMSEQCDKSGSRSQVVARALGMDKRIGQSWLYTDRKRHGPVYRWITRQLRHIREKAEIQRITLWGRASFWEGFPRGELQGMETRLFSPGEAVTDDFSSRRAWAVYDNWRTALAHSDLLVIGTADPVIQEIRLPELIQGMNQPLILDACSCFPVTEAESCQILYRTIGENTNVWEWNRL</sequence>
<accession>A0ABY4WFE2</accession>
<dbReference type="Proteomes" id="UP001056500">
    <property type="component" value="Chromosome"/>
</dbReference>
<name>A0ABY4WFE2_9BACL</name>
<evidence type="ECO:0000313" key="1">
    <source>
        <dbReference type="EMBL" id="USG65878.1"/>
    </source>
</evidence>